<evidence type="ECO:0000259" key="1">
    <source>
        <dbReference type="Pfam" id="PF00394"/>
    </source>
</evidence>
<reference evidence="2" key="3">
    <citation type="journal article" date="2017" name="Nature">
        <title>Genome sequence of the progenitor of the wheat D genome Aegilops tauschii.</title>
        <authorList>
            <person name="Luo M.C."/>
            <person name="Gu Y.Q."/>
            <person name="Puiu D."/>
            <person name="Wang H."/>
            <person name="Twardziok S.O."/>
            <person name="Deal K.R."/>
            <person name="Huo N."/>
            <person name="Zhu T."/>
            <person name="Wang L."/>
            <person name="Wang Y."/>
            <person name="McGuire P.E."/>
            <person name="Liu S."/>
            <person name="Long H."/>
            <person name="Ramasamy R.K."/>
            <person name="Rodriguez J.C."/>
            <person name="Van S.L."/>
            <person name="Yuan L."/>
            <person name="Wang Z."/>
            <person name="Xia Z."/>
            <person name="Xiao L."/>
            <person name="Anderson O.D."/>
            <person name="Ouyang S."/>
            <person name="Liang Y."/>
            <person name="Zimin A.V."/>
            <person name="Pertea G."/>
            <person name="Qi P."/>
            <person name="Bennetzen J.L."/>
            <person name="Dai X."/>
            <person name="Dawson M.W."/>
            <person name="Muller H.G."/>
            <person name="Kugler K."/>
            <person name="Rivarola-Duarte L."/>
            <person name="Spannagl M."/>
            <person name="Mayer K.F.X."/>
            <person name="Lu F.H."/>
            <person name="Bevan M.W."/>
            <person name="Leroy P."/>
            <person name="Li P."/>
            <person name="You F.M."/>
            <person name="Sun Q."/>
            <person name="Liu Z."/>
            <person name="Lyons E."/>
            <person name="Wicker T."/>
            <person name="Salzberg S.L."/>
            <person name="Devos K.M."/>
            <person name="Dvorak J."/>
        </authorList>
    </citation>
    <scope>NUCLEOTIDE SEQUENCE [LARGE SCALE GENOMIC DNA]</scope>
    <source>
        <strain evidence="2">cv. AL8/78</strain>
    </source>
</reference>
<evidence type="ECO:0000313" key="3">
    <source>
        <dbReference type="Proteomes" id="UP000015105"/>
    </source>
</evidence>
<dbReference type="PANTHER" id="PTHR11709">
    <property type="entry name" value="MULTI-COPPER OXIDASE"/>
    <property type="match status" value="1"/>
</dbReference>
<reference evidence="3" key="1">
    <citation type="journal article" date="2014" name="Science">
        <title>Ancient hybridizations among the ancestral genomes of bread wheat.</title>
        <authorList>
            <consortium name="International Wheat Genome Sequencing Consortium,"/>
            <person name="Marcussen T."/>
            <person name="Sandve S.R."/>
            <person name="Heier L."/>
            <person name="Spannagl M."/>
            <person name="Pfeifer M."/>
            <person name="Jakobsen K.S."/>
            <person name="Wulff B.B."/>
            <person name="Steuernagel B."/>
            <person name="Mayer K.F."/>
            <person name="Olsen O.A."/>
        </authorList>
    </citation>
    <scope>NUCLEOTIDE SEQUENCE [LARGE SCALE GENOMIC DNA]</scope>
    <source>
        <strain evidence="3">cv. AL8/78</strain>
    </source>
</reference>
<dbReference type="Gene3D" id="2.60.40.420">
    <property type="entry name" value="Cupredoxins - blue copper proteins"/>
    <property type="match status" value="1"/>
</dbReference>
<accession>A0A453KPV8</accession>
<reference evidence="2" key="4">
    <citation type="submission" date="2019-03" db="UniProtKB">
        <authorList>
            <consortium name="EnsemblPlants"/>
        </authorList>
    </citation>
    <scope>IDENTIFICATION</scope>
</reference>
<dbReference type="InterPro" id="IPR045087">
    <property type="entry name" value="Cu-oxidase_fam"/>
</dbReference>
<reference evidence="2" key="5">
    <citation type="journal article" date="2021" name="G3 (Bethesda)">
        <title>Aegilops tauschii genome assembly Aet v5.0 features greater sequence contiguity and improved annotation.</title>
        <authorList>
            <person name="Wang L."/>
            <person name="Zhu T."/>
            <person name="Rodriguez J.C."/>
            <person name="Deal K.R."/>
            <person name="Dubcovsky J."/>
            <person name="McGuire P.E."/>
            <person name="Lux T."/>
            <person name="Spannagl M."/>
            <person name="Mayer K.F.X."/>
            <person name="Baldrich P."/>
            <person name="Meyers B.C."/>
            <person name="Huo N."/>
            <person name="Gu Y.Q."/>
            <person name="Zhou H."/>
            <person name="Devos K.M."/>
            <person name="Bennetzen J.L."/>
            <person name="Unver T."/>
            <person name="Budak H."/>
            <person name="Gulick P.J."/>
            <person name="Galiba G."/>
            <person name="Kalapos B."/>
            <person name="Nelson D.R."/>
            <person name="Li P."/>
            <person name="You F.M."/>
            <person name="Luo M.C."/>
            <person name="Dvorak J."/>
        </authorList>
    </citation>
    <scope>NUCLEOTIDE SEQUENCE [LARGE SCALE GENOMIC DNA]</scope>
    <source>
        <strain evidence="2">cv. AL8/78</strain>
    </source>
</reference>
<dbReference type="InterPro" id="IPR001117">
    <property type="entry name" value="Cu-oxidase_2nd"/>
</dbReference>
<name>A0A453KPV8_AEGTS</name>
<dbReference type="InterPro" id="IPR008972">
    <property type="entry name" value="Cupredoxin"/>
</dbReference>
<proteinExistence type="predicted"/>
<dbReference type="PANTHER" id="PTHR11709:SF218">
    <property type="entry name" value="L-ASCORBATE OXIDASE"/>
    <property type="match status" value="1"/>
</dbReference>
<dbReference type="Pfam" id="PF00394">
    <property type="entry name" value="Cu-oxidase"/>
    <property type="match status" value="1"/>
</dbReference>
<keyword evidence="3" id="KW-1185">Reference proteome</keyword>
<sequence length="59" mass="6699">MQGHEMTVVETDGHYVKPFVVKNLNIYSGETYSVLIKADQDPNRNYWLASNVVSRKPGT</sequence>
<feature type="domain" description="Plastocyanin-like" evidence="1">
    <location>
        <begin position="1"/>
        <end position="51"/>
    </location>
</feature>
<protein>
    <recommendedName>
        <fullName evidence="1">Plastocyanin-like domain-containing protein</fullName>
    </recommendedName>
</protein>
<dbReference type="GO" id="GO:0016491">
    <property type="term" value="F:oxidoreductase activity"/>
    <property type="evidence" value="ECO:0007669"/>
    <property type="project" value="TreeGrafter"/>
</dbReference>
<dbReference type="AlphaFoldDB" id="A0A453KPV8"/>
<dbReference type="Proteomes" id="UP000015105">
    <property type="component" value="Chromosome 5D"/>
</dbReference>
<organism evidence="2 3">
    <name type="scientific">Aegilops tauschii subsp. strangulata</name>
    <name type="common">Goatgrass</name>
    <dbReference type="NCBI Taxonomy" id="200361"/>
    <lineage>
        <taxon>Eukaryota</taxon>
        <taxon>Viridiplantae</taxon>
        <taxon>Streptophyta</taxon>
        <taxon>Embryophyta</taxon>
        <taxon>Tracheophyta</taxon>
        <taxon>Spermatophyta</taxon>
        <taxon>Magnoliopsida</taxon>
        <taxon>Liliopsida</taxon>
        <taxon>Poales</taxon>
        <taxon>Poaceae</taxon>
        <taxon>BOP clade</taxon>
        <taxon>Pooideae</taxon>
        <taxon>Triticodae</taxon>
        <taxon>Triticeae</taxon>
        <taxon>Triticinae</taxon>
        <taxon>Aegilops</taxon>
    </lineage>
</organism>
<reference evidence="3" key="2">
    <citation type="journal article" date="2017" name="Nat. Plants">
        <title>The Aegilops tauschii genome reveals multiple impacts of transposons.</title>
        <authorList>
            <person name="Zhao G."/>
            <person name="Zou C."/>
            <person name="Li K."/>
            <person name="Wang K."/>
            <person name="Li T."/>
            <person name="Gao L."/>
            <person name="Zhang X."/>
            <person name="Wang H."/>
            <person name="Yang Z."/>
            <person name="Liu X."/>
            <person name="Jiang W."/>
            <person name="Mao L."/>
            <person name="Kong X."/>
            <person name="Jiao Y."/>
            <person name="Jia J."/>
        </authorList>
    </citation>
    <scope>NUCLEOTIDE SEQUENCE [LARGE SCALE GENOMIC DNA]</scope>
    <source>
        <strain evidence="3">cv. AL8/78</strain>
    </source>
</reference>
<evidence type="ECO:0000313" key="2">
    <source>
        <dbReference type="EnsemblPlants" id="AET5Gv20476500.4"/>
    </source>
</evidence>
<dbReference type="SUPFAM" id="SSF49503">
    <property type="entry name" value="Cupredoxins"/>
    <property type="match status" value="1"/>
</dbReference>
<dbReference type="EnsemblPlants" id="AET5Gv20476500.4">
    <property type="protein sequence ID" value="AET5Gv20476500.4"/>
    <property type="gene ID" value="AET5Gv20476500"/>
</dbReference>
<dbReference type="Gramene" id="AET5Gv20476500.4">
    <property type="protein sequence ID" value="AET5Gv20476500.4"/>
    <property type="gene ID" value="AET5Gv20476500"/>
</dbReference>